<dbReference type="Gene3D" id="3.30.230.10">
    <property type="match status" value="1"/>
</dbReference>
<comment type="similarity">
    <text evidence="1">Belongs to the GHMP kinase family. GalK subfamily.</text>
</comment>
<accession>A0A3N1GXG3</accession>
<keyword evidence="2" id="KW-0808">Transferase</keyword>
<keyword evidence="7" id="KW-0460">Magnesium</keyword>
<evidence type="ECO:0000256" key="9">
    <source>
        <dbReference type="ARBA" id="ARBA00023277"/>
    </source>
</evidence>
<evidence type="ECO:0000259" key="13">
    <source>
        <dbReference type="Pfam" id="PF10509"/>
    </source>
</evidence>
<dbReference type="SUPFAM" id="SSF54211">
    <property type="entry name" value="Ribosomal protein S5 domain 2-like"/>
    <property type="match status" value="1"/>
</dbReference>
<dbReference type="Pfam" id="PF00288">
    <property type="entry name" value="GHMP_kinases_N"/>
    <property type="match status" value="1"/>
</dbReference>
<reference evidence="14 15" key="1">
    <citation type="journal article" date="2015" name="Stand. Genomic Sci.">
        <title>Genomic Encyclopedia of Bacterial and Archaeal Type Strains, Phase III: the genomes of soil and plant-associated and newly described type strains.</title>
        <authorList>
            <person name="Whitman W.B."/>
            <person name="Woyke T."/>
            <person name="Klenk H.P."/>
            <person name="Zhou Y."/>
            <person name="Lilburn T.G."/>
            <person name="Beck B.J."/>
            <person name="De Vos P."/>
            <person name="Vandamme P."/>
            <person name="Eisen J.A."/>
            <person name="Garrity G."/>
            <person name="Hugenholtz P."/>
            <person name="Kyrpides N.C."/>
        </authorList>
    </citation>
    <scope>NUCLEOTIDE SEQUENCE [LARGE SCALE GENOMIC DNA]</scope>
    <source>
        <strain evidence="14 15">CECT 7306</strain>
    </source>
</reference>
<keyword evidence="6" id="KW-0067">ATP-binding</keyword>
<dbReference type="Pfam" id="PF08544">
    <property type="entry name" value="GHMP_kinases_C"/>
    <property type="match status" value="1"/>
</dbReference>
<evidence type="ECO:0000259" key="11">
    <source>
        <dbReference type="Pfam" id="PF00288"/>
    </source>
</evidence>
<dbReference type="GO" id="GO:0004335">
    <property type="term" value="F:galactokinase activity"/>
    <property type="evidence" value="ECO:0007669"/>
    <property type="project" value="UniProtKB-UniRule"/>
</dbReference>
<feature type="domain" description="GHMP kinase N-terminal" evidence="11">
    <location>
        <begin position="116"/>
        <end position="216"/>
    </location>
</feature>
<dbReference type="NCBIfam" id="TIGR00131">
    <property type="entry name" value="gal_kin"/>
    <property type="match status" value="1"/>
</dbReference>
<dbReference type="Pfam" id="PF10509">
    <property type="entry name" value="GalKase_gal_bdg"/>
    <property type="match status" value="1"/>
</dbReference>
<protein>
    <recommendedName>
        <fullName evidence="10">Galactokinase</fullName>
        <ecNumber evidence="10">2.7.1.6</ecNumber>
    </recommendedName>
</protein>
<evidence type="ECO:0000259" key="12">
    <source>
        <dbReference type="Pfam" id="PF08544"/>
    </source>
</evidence>
<dbReference type="InterPro" id="IPR006203">
    <property type="entry name" value="GHMP_knse_ATP-bd_CS"/>
</dbReference>
<evidence type="ECO:0000313" key="15">
    <source>
        <dbReference type="Proteomes" id="UP000276232"/>
    </source>
</evidence>
<dbReference type="InterPro" id="IPR019539">
    <property type="entry name" value="GalKase_N"/>
</dbReference>
<evidence type="ECO:0000256" key="5">
    <source>
        <dbReference type="ARBA" id="ARBA00022777"/>
    </source>
</evidence>
<evidence type="ECO:0000256" key="10">
    <source>
        <dbReference type="NCBIfam" id="TIGR00131"/>
    </source>
</evidence>
<keyword evidence="5 14" id="KW-0418">Kinase</keyword>
<dbReference type="InterPro" id="IPR019741">
    <property type="entry name" value="Galactokinase_CS"/>
</dbReference>
<dbReference type="InterPro" id="IPR013750">
    <property type="entry name" value="GHMP_kinase_C_dom"/>
</dbReference>
<evidence type="ECO:0000256" key="1">
    <source>
        <dbReference type="ARBA" id="ARBA00006566"/>
    </source>
</evidence>
<dbReference type="GO" id="GO:0006012">
    <property type="term" value="P:galactose metabolic process"/>
    <property type="evidence" value="ECO:0007669"/>
    <property type="project" value="UniProtKB-UniRule"/>
</dbReference>
<dbReference type="Gene3D" id="3.30.70.890">
    <property type="entry name" value="GHMP kinase, C-terminal domain"/>
    <property type="match status" value="1"/>
</dbReference>
<dbReference type="InterPro" id="IPR020568">
    <property type="entry name" value="Ribosomal_Su5_D2-typ_SF"/>
</dbReference>
<proteinExistence type="inferred from homology"/>
<dbReference type="InterPro" id="IPR006204">
    <property type="entry name" value="GHMP_kinase_N_dom"/>
</dbReference>
<comment type="caution">
    <text evidence="14">The sequence shown here is derived from an EMBL/GenBank/DDBJ whole genome shotgun (WGS) entry which is preliminary data.</text>
</comment>
<evidence type="ECO:0000256" key="8">
    <source>
        <dbReference type="ARBA" id="ARBA00023144"/>
    </source>
</evidence>
<dbReference type="InterPro" id="IPR014721">
    <property type="entry name" value="Ribsml_uS5_D2-typ_fold_subgr"/>
</dbReference>
<dbReference type="EMBL" id="RJKN01000006">
    <property type="protein sequence ID" value="ROP34752.1"/>
    <property type="molecule type" value="Genomic_DNA"/>
</dbReference>
<dbReference type="InterPro" id="IPR000705">
    <property type="entry name" value="Galactokinase"/>
</dbReference>
<dbReference type="GO" id="GO:0046872">
    <property type="term" value="F:metal ion binding"/>
    <property type="evidence" value="ECO:0007669"/>
    <property type="project" value="UniProtKB-KW"/>
</dbReference>
<evidence type="ECO:0000256" key="4">
    <source>
        <dbReference type="ARBA" id="ARBA00022741"/>
    </source>
</evidence>
<sequence length="427" mass="42674">MSARSSAGTGAGTGAEEGAVGEVAEVFARAHGGDPAGVWAAPGRVNLIGEHVDYAGGRSMPFALPQRTLLAARPREDGRVRVVSAWAPDEVWEGDLADVRPGSDGGAGSVEGWAAYPVGVLWALSQADGPGWAVGGADLAVTSDVPVGAGLSSSAALTCSTALALATLTGHADGPAADPTTPEGDALRRLLVGAAVRAENEVAGSATGGMDQQASLRCRDGHLLLLDSSDGSVEHVPFALAEHGLAVLVVDTHAPHRLVDGQYAARRAACAEAARLLDVPHLARAAEGSSVGEVLDRLAAAGADDVVARRARHVLTEQQRVADAVALLRADRPADVGPLLDASHASLAADHEVSSPELDVVTAAAREAGALGARMTGGGFGGSALALVRTADEEAVAAAVVAASLAAGHPRPTSVRAVAAGGAERLA</sequence>
<dbReference type="PANTHER" id="PTHR10457">
    <property type="entry name" value="MEVALONATE KINASE/GALACTOKINASE"/>
    <property type="match status" value="1"/>
</dbReference>
<evidence type="ECO:0000313" key="14">
    <source>
        <dbReference type="EMBL" id="ROP34752.1"/>
    </source>
</evidence>
<dbReference type="PRINTS" id="PR00959">
    <property type="entry name" value="MEVGALKINASE"/>
</dbReference>
<name>A0A3N1GXG3_9ACTN</name>
<dbReference type="InterPro" id="IPR036554">
    <property type="entry name" value="GHMP_kinase_C_sf"/>
</dbReference>
<dbReference type="InterPro" id="IPR006206">
    <property type="entry name" value="Mevalonate/galactokinase"/>
</dbReference>
<organism evidence="14 15">
    <name type="scientific">Pseudokineococcus lusitanus</name>
    <dbReference type="NCBI Taxonomy" id="763993"/>
    <lineage>
        <taxon>Bacteria</taxon>
        <taxon>Bacillati</taxon>
        <taxon>Actinomycetota</taxon>
        <taxon>Actinomycetes</taxon>
        <taxon>Kineosporiales</taxon>
        <taxon>Kineosporiaceae</taxon>
        <taxon>Pseudokineococcus</taxon>
    </lineage>
</organism>
<evidence type="ECO:0000256" key="2">
    <source>
        <dbReference type="ARBA" id="ARBA00022679"/>
    </source>
</evidence>
<evidence type="ECO:0000256" key="3">
    <source>
        <dbReference type="ARBA" id="ARBA00022723"/>
    </source>
</evidence>
<dbReference type="Proteomes" id="UP000276232">
    <property type="component" value="Unassembled WGS sequence"/>
</dbReference>
<dbReference type="PROSITE" id="PS00627">
    <property type="entry name" value="GHMP_KINASES_ATP"/>
    <property type="match status" value="1"/>
</dbReference>
<dbReference type="GO" id="GO:0005524">
    <property type="term" value="F:ATP binding"/>
    <property type="evidence" value="ECO:0007669"/>
    <property type="project" value="UniProtKB-UniRule"/>
</dbReference>
<dbReference type="EC" id="2.7.1.6" evidence="10"/>
<dbReference type="FunFam" id="3.30.70.890:FF:000001">
    <property type="entry name" value="Galactokinase"/>
    <property type="match status" value="1"/>
</dbReference>
<dbReference type="PROSITE" id="PS00106">
    <property type="entry name" value="GALACTOKINASE"/>
    <property type="match status" value="1"/>
</dbReference>
<feature type="domain" description="GHMP kinase C-terminal" evidence="12">
    <location>
        <begin position="325"/>
        <end position="400"/>
    </location>
</feature>
<keyword evidence="15" id="KW-1185">Reference proteome</keyword>
<keyword evidence="8" id="KW-0299">Galactose metabolism</keyword>
<dbReference type="PRINTS" id="PR00473">
    <property type="entry name" value="GALCTOKINASE"/>
</dbReference>
<dbReference type="SUPFAM" id="SSF55060">
    <property type="entry name" value="GHMP Kinase, C-terminal domain"/>
    <property type="match status" value="1"/>
</dbReference>
<dbReference type="InParanoid" id="A0A3N1GXG3"/>
<evidence type="ECO:0000256" key="6">
    <source>
        <dbReference type="ARBA" id="ARBA00022840"/>
    </source>
</evidence>
<dbReference type="PIRSF" id="PIRSF000530">
    <property type="entry name" value="Galactokinase"/>
    <property type="match status" value="1"/>
</dbReference>
<feature type="domain" description="Galactokinase N-terminal" evidence="13">
    <location>
        <begin position="26"/>
        <end position="74"/>
    </location>
</feature>
<dbReference type="FunCoup" id="A0A3N1GXG3">
    <property type="interactions" value="193"/>
</dbReference>
<dbReference type="AlphaFoldDB" id="A0A3N1GXG3"/>
<evidence type="ECO:0000256" key="7">
    <source>
        <dbReference type="ARBA" id="ARBA00022842"/>
    </source>
</evidence>
<gene>
    <name evidence="14" type="ORF">EDC03_2574</name>
</gene>
<keyword evidence="9" id="KW-0119">Carbohydrate metabolism</keyword>
<dbReference type="RefSeq" id="WP_199720226.1">
    <property type="nucleotide sequence ID" value="NZ_RJKN01000006.1"/>
</dbReference>
<dbReference type="PANTHER" id="PTHR10457:SF7">
    <property type="entry name" value="GALACTOKINASE-RELATED"/>
    <property type="match status" value="1"/>
</dbReference>
<keyword evidence="4" id="KW-0547">Nucleotide-binding</keyword>
<keyword evidence="3" id="KW-0479">Metal-binding</keyword>
<dbReference type="GO" id="GO:0005829">
    <property type="term" value="C:cytosol"/>
    <property type="evidence" value="ECO:0007669"/>
    <property type="project" value="TreeGrafter"/>
</dbReference>